<reference evidence="1" key="1">
    <citation type="submission" date="2020-02" db="EMBL/GenBank/DDBJ databases">
        <authorList>
            <person name="Palmer J.M."/>
        </authorList>
    </citation>
    <scope>NUCLEOTIDE SEQUENCE</scope>
    <source>
        <strain evidence="1">EPUS1.4</strain>
        <tissue evidence="1">Thallus</tissue>
    </source>
</reference>
<dbReference type="Proteomes" id="UP000606974">
    <property type="component" value="Unassembled WGS sequence"/>
</dbReference>
<evidence type="ECO:0000313" key="2">
    <source>
        <dbReference type="Proteomes" id="UP000606974"/>
    </source>
</evidence>
<evidence type="ECO:0000313" key="1">
    <source>
        <dbReference type="EMBL" id="KAF7511791.1"/>
    </source>
</evidence>
<protein>
    <submittedName>
        <fullName evidence="1">Uncharacterized protein</fullName>
    </submittedName>
</protein>
<comment type="caution">
    <text evidence="1">The sequence shown here is derived from an EMBL/GenBank/DDBJ whole genome shotgun (WGS) entry which is preliminary data.</text>
</comment>
<proteinExistence type="predicted"/>
<name>A0A8H7ARN5_9EURO</name>
<gene>
    <name evidence="1" type="ORF">GJ744_003522</name>
</gene>
<sequence length="104" mass="11572">MGRHEITAAGRFGMVTQDARLTHALCKEKRGELISTVDHPPAAFKSYAENERNSTQVKDKDSAAPHSVFFISQSKRILGQHAILGAFFAGTEKTLKHARPEIRR</sequence>
<dbReference type="AlphaFoldDB" id="A0A8H7ARN5"/>
<dbReference type="EMBL" id="JAACFV010000017">
    <property type="protein sequence ID" value="KAF7511791.1"/>
    <property type="molecule type" value="Genomic_DNA"/>
</dbReference>
<keyword evidence="2" id="KW-1185">Reference proteome</keyword>
<organism evidence="1 2">
    <name type="scientific">Endocarpon pusillum</name>
    <dbReference type="NCBI Taxonomy" id="364733"/>
    <lineage>
        <taxon>Eukaryota</taxon>
        <taxon>Fungi</taxon>
        <taxon>Dikarya</taxon>
        <taxon>Ascomycota</taxon>
        <taxon>Pezizomycotina</taxon>
        <taxon>Eurotiomycetes</taxon>
        <taxon>Chaetothyriomycetidae</taxon>
        <taxon>Verrucariales</taxon>
        <taxon>Verrucariaceae</taxon>
        <taxon>Endocarpon</taxon>
    </lineage>
</organism>
<accession>A0A8H7ARN5</accession>